<evidence type="ECO:0000313" key="2">
    <source>
        <dbReference type="EMBL" id="TPW25977.1"/>
    </source>
</evidence>
<dbReference type="Gene3D" id="3.90.550.10">
    <property type="entry name" value="Spore Coat Polysaccharide Biosynthesis Protein SpsA, Chain A"/>
    <property type="match status" value="1"/>
</dbReference>
<gene>
    <name evidence="2" type="ORF">FJU11_16700</name>
</gene>
<dbReference type="PANTHER" id="PTHR43685:SF2">
    <property type="entry name" value="GLYCOSYLTRANSFERASE 2-LIKE DOMAIN-CONTAINING PROTEIN"/>
    <property type="match status" value="1"/>
</dbReference>
<name>A0A506U280_9HYPH</name>
<protein>
    <submittedName>
        <fullName evidence="2">Glycosyltransferase family 2 protein</fullName>
    </submittedName>
</protein>
<proteinExistence type="predicted"/>
<dbReference type="AlphaFoldDB" id="A0A506U280"/>
<evidence type="ECO:0000313" key="3">
    <source>
        <dbReference type="Proteomes" id="UP000320314"/>
    </source>
</evidence>
<dbReference type="SUPFAM" id="SSF53448">
    <property type="entry name" value="Nucleotide-diphospho-sugar transferases"/>
    <property type="match status" value="1"/>
</dbReference>
<dbReference type="Proteomes" id="UP000320314">
    <property type="component" value="Unassembled WGS sequence"/>
</dbReference>
<feature type="domain" description="Glycosyltransferase 2-like" evidence="1">
    <location>
        <begin position="375"/>
        <end position="534"/>
    </location>
</feature>
<dbReference type="InterPro" id="IPR029044">
    <property type="entry name" value="Nucleotide-diphossugar_trans"/>
</dbReference>
<dbReference type="RefSeq" id="WP_141168219.1">
    <property type="nucleotide sequence ID" value="NZ_VHLH01000040.1"/>
</dbReference>
<sequence>MRSHKLSTGQAVYLLPFSILEDADIELKQVPTWNSGTKRFAFPSKRPHSTHTIGFVGSEDLYRAIEPECDIRLLTPTNWRLWLNDIDVVLIEPCLLDVTRAWKGCSFDSGTQSDALRDLLNAARKANVYTAAWITSDVNYWDLHSNFAYLCDATFCADYEFSNRLADVNRCAFHLPQLIQPSLHNPFIDLADRSISTPRIIFLRLTSVLSERSLAQNLSPLCSRGLGIVEVKGHVRRERAYSIPHLRDSVLGYAGFRDRLILLKKAQILIQAEEDPITRHTGERDALEAAACQCVVIYRGKLAAEDARSGFAKVFASWGELLEFVDFLLADRVSFLREAQKSWRIAQEHYNISIALQKILQKSSVSLNSPQKRVTVVTPTYRSSRLSQVLKQFRAQTWAEKELIIVANAGGSDEWDIDQIRGEFGEQIIVLPRECWAATALNVGASRSSGDYIVRMDDDDYYGENYIKDMMLSARCSGADVLGKQGEFVYSQADDCIYRRGKRSFHPTVFLSSEFSYQQTPMTGFCMMMRRDVAVRYGYPDLDYSWADSGFLYRYSEKAELTMAVVDNLNAIVERRTDLLTHTRQRPDNWSDAQVERLENSIADFMV</sequence>
<dbReference type="InterPro" id="IPR001173">
    <property type="entry name" value="Glyco_trans_2-like"/>
</dbReference>
<reference evidence="2 3" key="1">
    <citation type="submission" date="2019-06" db="EMBL/GenBank/DDBJ databases">
        <authorList>
            <person name="Li M."/>
        </authorList>
    </citation>
    <scope>NUCLEOTIDE SEQUENCE [LARGE SCALE GENOMIC DNA]</scope>
    <source>
        <strain evidence="2 3">BGMRC6574</strain>
    </source>
</reference>
<dbReference type="Pfam" id="PF00535">
    <property type="entry name" value="Glycos_transf_2"/>
    <property type="match status" value="1"/>
</dbReference>
<dbReference type="InterPro" id="IPR050834">
    <property type="entry name" value="Glycosyltransf_2"/>
</dbReference>
<organism evidence="2 3">
    <name type="scientific">Pararhizobium mangrovi</name>
    <dbReference type="NCBI Taxonomy" id="2590452"/>
    <lineage>
        <taxon>Bacteria</taxon>
        <taxon>Pseudomonadati</taxon>
        <taxon>Pseudomonadota</taxon>
        <taxon>Alphaproteobacteria</taxon>
        <taxon>Hyphomicrobiales</taxon>
        <taxon>Rhizobiaceae</taxon>
        <taxon>Rhizobium/Agrobacterium group</taxon>
        <taxon>Pararhizobium</taxon>
    </lineage>
</organism>
<evidence type="ECO:0000259" key="1">
    <source>
        <dbReference type="Pfam" id="PF00535"/>
    </source>
</evidence>
<dbReference type="EMBL" id="VHLH01000040">
    <property type="protein sequence ID" value="TPW25977.1"/>
    <property type="molecule type" value="Genomic_DNA"/>
</dbReference>
<accession>A0A506U280</accession>
<comment type="caution">
    <text evidence="2">The sequence shown here is derived from an EMBL/GenBank/DDBJ whole genome shotgun (WGS) entry which is preliminary data.</text>
</comment>
<dbReference type="OrthoDB" id="8756565at2"/>
<keyword evidence="2" id="KW-0808">Transferase</keyword>
<keyword evidence="3" id="KW-1185">Reference proteome</keyword>
<dbReference type="PANTHER" id="PTHR43685">
    <property type="entry name" value="GLYCOSYLTRANSFERASE"/>
    <property type="match status" value="1"/>
</dbReference>
<dbReference type="GO" id="GO:0016740">
    <property type="term" value="F:transferase activity"/>
    <property type="evidence" value="ECO:0007669"/>
    <property type="project" value="UniProtKB-KW"/>
</dbReference>